<sequence length="131" mass="13611">GSVIFGVLLIVGSASFLEGFVEDVLTAIIGPIFAVILIVMGIILIVGSFVIGLLFIGFTAIGSAIGEAVWKDKKDGKKFTTSPGQTYVPSQDAYQPIAPVKPQATTGVVCKQCNVSNPTGDKFCTNCGAKL</sequence>
<comment type="caution">
    <text evidence="3">The sequence shown here is derived from an EMBL/GenBank/DDBJ whole genome shotgun (WGS) entry which is preliminary data.</text>
</comment>
<evidence type="ECO:0000259" key="2">
    <source>
        <dbReference type="Pfam" id="PF13240"/>
    </source>
</evidence>
<dbReference type="InterPro" id="IPR026870">
    <property type="entry name" value="Zinc_ribbon_dom"/>
</dbReference>
<reference evidence="3" key="1">
    <citation type="journal article" date="2014" name="Front. Microbiol.">
        <title>High frequency of phylogenetically diverse reductive dehalogenase-homologous genes in deep subseafloor sedimentary metagenomes.</title>
        <authorList>
            <person name="Kawai M."/>
            <person name="Futagami T."/>
            <person name="Toyoda A."/>
            <person name="Takaki Y."/>
            <person name="Nishi S."/>
            <person name="Hori S."/>
            <person name="Arai W."/>
            <person name="Tsubouchi T."/>
            <person name="Morono Y."/>
            <person name="Uchiyama I."/>
            <person name="Ito T."/>
            <person name="Fujiyama A."/>
            <person name="Inagaki F."/>
            <person name="Takami H."/>
        </authorList>
    </citation>
    <scope>NUCLEOTIDE SEQUENCE</scope>
    <source>
        <strain evidence="3">Expedition CK06-06</strain>
    </source>
</reference>
<keyword evidence="1" id="KW-1133">Transmembrane helix</keyword>
<dbReference type="Pfam" id="PF13240">
    <property type="entry name" value="Zn_Ribbon_1"/>
    <property type="match status" value="1"/>
</dbReference>
<proteinExistence type="predicted"/>
<feature type="non-terminal residue" evidence="3">
    <location>
        <position position="1"/>
    </location>
</feature>
<dbReference type="EMBL" id="BARU01004248">
    <property type="protein sequence ID" value="GAH19141.1"/>
    <property type="molecule type" value="Genomic_DNA"/>
</dbReference>
<protein>
    <recommendedName>
        <fullName evidence="2">Zinc-ribbon domain-containing protein</fullName>
    </recommendedName>
</protein>
<organism evidence="3">
    <name type="scientific">marine sediment metagenome</name>
    <dbReference type="NCBI Taxonomy" id="412755"/>
    <lineage>
        <taxon>unclassified sequences</taxon>
        <taxon>metagenomes</taxon>
        <taxon>ecological metagenomes</taxon>
    </lineage>
</organism>
<name>X1DEC5_9ZZZZ</name>
<accession>X1DEC5</accession>
<keyword evidence="1" id="KW-0472">Membrane</keyword>
<feature type="transmembrane region" description="Helical" evidence="1">
    <location>
        <begin position="32"/>
        <end position="65"/>
    </location>
</feature>
<dbReference type="AlphaFoldDB" id="X1DEC5"/>
<keyword evidence="1" id="KW-0812">Transmembrane</keyword>
<evidence type="ECO:0000256" key="1">
    <source>
        <dbReference type="SAM" id="Phobius"/>
    </source>
</evidence>
<evidence type="ECO:0000313" key="3">
    <source>
        <dbReference type="EMBL" id="GAH19141.1"/>
    </source>
</evidence>
<gene>
    <name evidence="3" type="ORF">S03H2_08658</name>
</gene>
<feature type="domain" description="Zinc-ribbon" evidence="2">
    <location>
        <begin position="110"/>
        <end position="131"/>
    </location>
</feature>